<reference evidence="2" key="1">
    <citation type="submission" date="2018-05" db="EMBL/GenBank/DDBJ databases">
        <authorList>
            <person name="Lanie J.A."/>
            <person name="Ng W.-L."/>
            <person name="Kazmierczak K.M."/>
            <person name="Andrzejewski T.M."/>
            <person name="Davidsen T.M."/>
            <person name="Wayne K.J."/>
            <person name="Tettelin H."/>
            <person name="Glass J.I."/>
            <person name="Rusch D."/>
            <person name="Podicherti R."/>
            <person name="Tsui H.-C.T."/>
            <person name="Winkler M.E."/>
        </authorList>
    </citation>
    <scope>NUCLEOTIDE SEQUENCE</scope>
</reference>
<feature type="transmembrane region" description="Helical" evidence="1">
    <location>
        <begin position="6"/>
        <end position="30"/>
    </location>
</feature>
<dbReference type="EMBL" id="UINC01000804">
    <property type="protein sequence ID" value="SUZ61451.1"/>
    <property type="molecule type" value="Genomic_DNA"/>
</dbReference>
<name>A0A381P3G4_9ZZZZ</name>
<proteinExistence type="predicted"/>
<evidence type="ECO:0000313" key="2">
    <source>
        <dbReference type="EMBL" id="SUZ61451.1"/>
    </source>
</evidence>
<keyword evidence="1" id="KW-0472">Membrane</keyword>
<sequence>MELNTSTQIIILALQTLGPFTVLITVYFLVTELREQNKVARANARQNIADSHQRLALAGLQKDLVEIKVKLRNNEPLTQEEESMYITHFSVIIRARQNQFYQNSIGMLDGDEWKAMVASFKTLLSDEKNIEIWTFMAPTFPKEFVEFVDEKIQEGRMYKGS</sequence>
<keyword evidence="1" id="KW-1133">Transmembrane helix</keyword>
<keyword evidence="1" id="KW-0812">Transmembrane</keyword>
<accession>A0A381P3G4</accession>
<organism evidence="2">
    <name type="scientific">marine metagenome</name>
    <dbReference type="NCBI Taxonomy" id="408172"/>
    <lineage>
        <taxon>unclassified sequences</taxon>
        <taxon>metagenomes</taxon>
        <taxon>ecological metagenomes</taxon>
    </lineage>
</organism>
<gene>
    <name evidence="2" type="ORF">METZ01_LOCUS14305</name>
</gene>
<evidence type="ECO:0000256" key="1">
    <source>
        <dbReference type="SAM" id="Phobius"/>
    </source>
</evidence>
<dbReference type="AlphaFoldDB" id="A0A381P3G4"/>
<protein>
    <submittedName>
        <fullName evidence="2">Uncharacterized protein</fullName>
    </submittedName>
</protein>